<dbReference type="Proteomes" id="UP001583177">
    <property type="component" value="Unassembled WGS sequence"/>
</dbReference>
<name>A0ABR3XRX7_9PEZI</name>
<feature type="compositionally biased region" description="Basic and acidic residues" evidence="1">
    <location>
        <begin position="826"/>
        <end position="852"/>
    </location>
</feature>
<feature type="compositionally biased region" description="Acidic residues" evidence="1">
    <location>
        <begin position="897"/>
        <end position="907"/>
    </location>
</feature>
<evidence type="ECO:0000313" key="4">
    <source>
        <dbReference type="Proteomes" id="UP001583177"/>
    </source>
</evidence>
<protein>
    <recommendedName>
        <fullName evidence="2">AAA+ ATPase domain-containing protein</fullName>
    </recommendedName>
</protein>
<keyword evidence="4" id="KW-1185">Reference proteome</keyword>
<dbReference type="PANTHER" id="PTHR46411:SF2">
    <property type="entry name" value="AAA+ ATPASE DOMAIN-CONTAINING PROTEIN"/>
    <property type="match status" value="1"/>
</dbReference>
<feature type="compositionally biased region" description="Low complexity" evidence="1">
    <location>
        <begin position="15"/>
        <end position="36"/>
    </location>
</feature>
<reference evidence="3 4" key="1">
    <citation type="journal article" date="2024" name="IMA Fungus">
        <title>IMA Genome - F19 : A genome assembly and annotation guide to empower mycologists, including annotated draft genome sequences of Ceratocystis pirilliformis, Diaporthe australafricana, Fusarium ophioides, Paecilomyces lecythidis, and Sporothrix stenoceras.</title>
        <authorList>
            <person name="Aylward J."/>
            <person name="Wilson A.M."/>
            <person name="Visagie C.M."/>
            <person name="Spraker J."/>
            <person name="Barnes I."/>
            <person name="Buitendag C."/>
            <person name="Ceriani C."/>
            <person name="Del Mar Angel L."/>
            <person name="du Plessis D."/>
            <person name="Fuchs T."/>
            <person name="Gasser K."/>
            <person name="Kramer D."/>
            <person name="Li W."/>
            <person name="Munsamy K."/>
            <person name="Piso A."/>
            <person name="Price J.L."/>
            <person name="Sonnekus B."/>
            <person name="Thomas C."/>
            <person name="van der Nest A."/>
            <person name="van Dijk A."/>
            <person name="van Heerden A."/>
            <person name="van Vuuren N."/>
            <person name="Yilmaz N."/>
            <person name="Duong T.A."/>
            <person name="van der Merwe N.A."/>
            <person name="Wingfield M.J."/>
            <person name="Wingfield B.D."/>
        </authorList>
    </citation>
    <scope>NUCLEOTIDE SEQUENCE [LARGE SCALE GENOMIC DNA]</scope>
    <source>
        <strain evidence="3 4">CMW 18300</strain>
    </source>
</reference>
<dbReference type="EMBL" id="JAWRVE010000012">
    <property type="protein sequence ID" value="KAL1878292.1"/>
    <property type="molecule type" value="Genomic_DNA"/>
</dbReference>
<gene>
    <name evidence="3" type="ORF">Daus18300_002210</name>
</gene>
<dbReference type="SMART" id="SM00382">
    <property type="entry name" value="AAA"/>
    <property type="match status" value="1"/>
</dbReference>
<feature type="compositionally biased region" description="Basic residues" evidence="1">
    <location>
        <begin position="881"/>
        <end position="892"/>
    </location>
</feature>
<evidence type="ECO:0000259" key="2">
    <source>
        <dbReference type="SMART" id="SM00382"/>
    </source>
</evidence>
<dbReference type="InterPro" id="IPR003959">
    <property type="entry name" value="ATPase_AAA_core"/>
</dbReference>
<feature type="compositionally biased region" description="Basic and acidic residues" evidence="1">
    <location>
        <begin position="38"/>
        <end position="55"/>
    </location>
</feature>
<evidence type="ECO:0000313" key="3">
    <source>
        <dbReference type="EMBL" id="KAL1878292.1"/>
    </source>
</evidence>
<dbReference type="InterPro" id="IPR054289">
    <property type="entry name" value="DUF7025"/>
</dbReference>
<feature type="compositionally biased region" description="Acidic residues" evidence="1">
    <location>
        <begin position="1"/>
        <end position="10"/>
    </location>
</feature>
<feature type="compositionally biased region" description="Acidic residues" evidence="1">
    <location>
        <begin position="853"/>
        <end position="863"/>
    </location>
</feature>
<dbReference type="Gene3D" id="3.40.50.300">
    <property type="entry name" value="P-loop containing nucleotide triphosphate hydrolases"/>
    <property type="match status" value="1"/>
</dbReference>
<feature type="region of interest" description="Disordered" evidence="1">
    <location>
        <begin position="117"/>
        <end position="137"/>
    </location>
</feature>
<dbReference type="Pfam" id="PF22942">
    <property type="entry name" value="DUF7025"/>
    <property type="match status" value="1"/>
</dbReference>
<accession>A0ABR3XRX7</accession>
<dbReference type="InterPro" id="IPR056599">
    <property type="entry name" value="AAA_lid_fung"/>
</dbReference>
<comment type="caution">
    <text evidence="3">The sequence shown here is derived from an EMBL/GenBank/DDBJ whole genome shotgun (WGS) entry which is preliminary data.</text>
</comment>
<organism evidence="3 4">
    <name type="scientific">Diaporthe australafricana</name>
    <dbReference type="NCBI Taxonomy" id="127596"/>
    <lineage>
        <taxon>Eukaryota</taxon>
        <taxon>Fungi</taxon>
        <taxon>Dikarya</taxon>
        <taxon>Ascomycota</taxon>
        <taxon>Pezizomycotina</taxon>
        <taxon>Sordariomycetes</taxon>
        <taxon>Sordariomycetidae</taxon>
        <taxon>Diaporthales</taxon>
        <taxon>Diaporthaceae</taxon>
        <taxon>Diaporthe</taxon>
    </lineage>
</organism>
<dbReference type="SUPFAM" id="SSF52540">
    <property type="entry name" value="P-loop containing nucleoside triphosphate hydrolases"/>
    <property type="match status" value="1"/>
</dbReference>
<dbReference type="CDD" id="cd19481">
    <property type="entry name" value="RecA-like_protease"/>
    <property type="match status" value="1"/>
</dbReference>
<feature type="domain" description="AAA+ ATPase" evidence="2">
    <location>
        <begin position="589"/>
        <end position="717"/>
    </location>
</feature>
<feature type="region of interest" description="Disordered" evidence="1">
    <location>
        <begin position="826"/>
        <end position="914"/>
    </location>
</feature>
<proteinExistence type="predicted"/>
<dbReference type="InterPro" id="IPR027417">
    <property type="entry name" value="P-loop_NTPase"/>
</dbReference>
<dbReference type="Pfam" id="PF00004">
    <property type="entry name" value="AAA"/>
    <property type="match status" value="1"/>
</dbReference>
<evidence type="ECO:0000256" key="1">
    <source>
        <dbReference type="SAM" id="MobiDB-lite"/>
    </source>
</evidence>
<sequence length="914" mass="104403">MAELNEENTYEEGRSLPFSKPSSSSEDSDHSPSSSSIRKKDIRVATKKREEAERAKAEAFENLRRAKISDLERKNFHSHAGIIYVSDEFWLQLWQASGPCHLYVSLQNLDKASSQRSQLAGYLPDQGPPNSQSVPTSLPPRIKIVNKILHSDMADAAGLKEQFPDPNSLSRNHVAPFRDIIPFETTFRQRHVEAEKMFSDMATEEPDHPAVVRQEIDWVPENVSVSNRHYTLVRVEDTDLDDKFARARILRDGYRALIHLLDHELSNLVQDWRRIQAGTIENLPFLHLWHFFKPGQEILANDGKLQAYRVLQVTGGRKLMNWGTNTDEVNKKVTQKAKISNLRIDCFHLDFDGQEFGPIPVTIDIKPYEGSKAIRQLAAYPLTLATDPHLPWKLTERGKKFEQMVEASHRKYNGLSLRGKEPFDNVEEIDGDVMVDFKLAYRANEPLRRIDMPKFHGGVIDDPTQEDETENNDSDGHLSLAFDRGRGGRDQWIQWTRQTDLLEKRLPGYCLMDRTLRSYIDPLDIDLINPVQHISADLADGFDKLVLPPGHKDIVRALVKTHAKKLDGTEAKTPINTQREFDIVKGKGKGLIILLHGAPGVGKTSTAECVAANTGKPLFPITIGDIGGDSAQQVEQNLEKYFDFARNWNCVLLLDEADVFLSTRVAGNITQNSLVSVFLRALEYYSGVLILTTNRVGSFDEAIKSRVHCALYYPPLDKDQTIRVWQMNLDSLEERNANPERSQRIQYERKEIEEFARHHWKKGKHSNRWNGRQIKNAFQTAVALADWDNLTYTDGVGNPNGTILKAEHFKKVAVASEHFDMYLERTRTTDQQRAREDMYREDNVGSRIYERSESDEETESEEEESKKKKKKPKKTSDKKGKSSKGKKRSKSKKQVEQESDEESEEESQSEKETS</sequence>
<dbReference type="PANTHER" id="PTHR46411">
    <property type="entry name" value="FAMILY ATPASE, PUTATIVE-RELATED"/>
    <property type="match status" value="1"/>
</dbReference>
<dbReference type="InterPro" id="IPR003593">
    <property type="entry name" value="AAA+_ATPase"/>
</dbReference>
<feature type="region of interest" description="Disordered" evidence="1">
    <location>
        <begin position="1"/>
        <end position="55"/>
    </location>
</feature>
<dbReference type="Pfam" id="PF23232">
    <property type="entry name" value="AAA_lid_13"/>
    <property type="match status" value="1"/>
</dbReference>